<dbReference type="InterPro" id="IPR029068">
    <property type="entry name" value="Glyas_Bleomycin-R_OHBP_Dase"/>
</dbReference>
<dbReference type="PROSITE" id="PS51819">
    <property type="entry name" value="VOC"/>
    <property type="match status" value="1"/>
</dbReference>
<dbReference type="AlphaFoldDB" id="A0A6M4IRE5"/>
<keyword evidence="3" id="KW-1185">Reference proteome</keyword>
<reference evidence="2 3" key="1">
    <citation type="submission" date="2020-05" db="EMBL/GenBank/DDBJ databases">
        <title>Complete genome sequence of Gemmatimonas greenlandica TET16.</title>
        <authorList>
            <person name="Zeng Y."/>
        </authorList>
    </citation>
    <scope>NUCLEOTIDE SEQUENCE [LARGE SCALE GENOMIC DNA]</scope>
    <source>
        <strain evidence="2 3">TET16</strain>
    </source>
</reference>
<dbReference type="EMBL" id="CP053085">
    <property type="protein sequence ID" value="QJR37323.1"/>
    <property type="molecule type" value="Genomic_DNA"/>
</dbReference>
<dbReference type="InterPro" id="IPR037523">
    <property type="entry name" value="VOC_core"/>
</dbReference>
<evidence type="ECO:0000259" key="1">
    <source>
        <dbReference type="PROSITE" id="PS51819"/>
    </source>
</evidence>
<dbReference type="SUPFAM" id="SSF54593">
    <property type="entry name" value="Glyoxalase/Bleomycin resistance protein/Dihydroxybiphenyl dioxygenase"/>
    <property type="match status" value="1"/>
</dbReference>
<accession>A0A6M4IRE5</accession>
<dbReference type="RefSeq" id="WP_171226757.1">
    <property type="nucleotide sequence ID" value="NZ_CP053085.1"/>
</dbReference>
<dbReference type="GO" id="GO:0051213">
    <property type="term" value="F:dioxygenase activity"/>
    <property type="evidence" value="ECO:0007669"/>
    <property type="project" value="UniProtKB-KW"/>
</dbReference>
<dbReference type="PANTHER" id="PTHR36503:SF2">
    <property type="entry name" value="BLR2408 PROTEIN"/>
    <property type="match status" value="1"/>
</dbReference>
<dbReference type="Proteomes" id="UP000500938">
    <property type="component" value="Chromosome"/>
</dbReference>
<proteinExistence type="predicted"/>
<dbReference type="InterPro" id="IPR053863">
    <property type="entry name" value="Glyoxy/Ble-like_N"/>
</dbReference>
<name>A0A6M4IRE5_9BACT</name>
<keyword evidence="2" id="KW-0223">Dioxygenase</keyword>
<keyword evidence="2" id="KW-0560">Oxidoreductase</keyword>
<dbReference type="Pfam" id="PF22677">
    <property type="entry name" value="Ble-like_N"/>
    <property type="match status" value="1"/>
</dbReference>
<dbReference type="PANTHER" id="PTHR36503">
    <property type="entry name" value="BLR2520 PROTEIN"/>
    <property type="match status" value="1"/>
</dbReference>
<sequence length="135" mass="15314">MATARKIFLNMSVKDLDATKAFFAALGFTFNPQFTDQNAACMIVSEEAYVMLLTEPFFGGFTTKAICDTRTHTESLFALSCDNREEVNDMVQKAVAAGGREAMPVQDHGFMYAWSFYDLDEHHWEVFWMDPATIQ</sequence>
<protein>
    <submittedName>
        <fullName evidence="2">Glyoxalase/bleomycin resistance/extradiol dioxygenase family protein</fullName>
    </submittedName>
</protein>
<dbReference type="KEGG" id="ggr:HKW67_18315"/>
<dbReference type="Gene3D" id="3.10.180.10">
    <property type="entry name" value="2,3-Dihydroxybiphenyl 1,2-Dioxygenase, domain 1"/>
    <property type="match status" value="1"/>
</dbReference>
<organism evidence="2 3">
    <name type="scientific">Gemmatimonas groenlandica</name>
    <dbReference type="NCBI Taxonomy" id="2732249"/>
    <lineage>
        <taxon>Bacteria</taxon>
        <taxon>Pseudomonadati</taxon>
        <taxon>Gemmatimonadota</taxon>
        <taxon>Gemmatimonadia</taxon>
        <taxon>Gemmatimonadales</taxon>
        <taxon>Gemmatimonadaceae</taxon>
        <taxon>Gemmatimonas</taxon>
    </lineage>
</organism>
<evidence type="ECO:0000313" key="2">
    <source>
        <dbReference type="EMBL" id="QJR37323.1"/>
    </source>
</evidence>
<feature type="domain" description="VOC" evidence="1">
    <location>
        <begin position="5"/>
        <end position="129"/>
    </location>
</feature>
<evidence type="ECO:0000313" key="3">
    <source>
        <dbReference type="Proteomes" id="UP000500938"/>
    </source>
</evidence>
<gene>
    <name evidence="2" type="ORF">HKW67_18315</name>
</gene>